<gene>
    <name evidence="5" type="ORF">ACFO0S_05165</name>
</gene>
<evidence type="ECO:0000313" key="5">
    <source>
        <dbReference type="EMBL" id="MFC4354467.1"/>
    </source>
</evidence>
<dbReference type="Pfam" id="PF00675">
    <property type="entry name" value="Peptidase_M16"/>
    <property type="match status" value="1"/>
</dbReference>
<evidence type="ECO:0000313" key="6">
    <source>
        <dbReference type="Proteomes" id="UP001595733"/>
    </source>
</evidence>
<protein>
    <submittedName>
        <fullName evidence="5">M16 family metallopeptidase</fullName>
    </submittedName>
</protein>
<feature type="domain" description="Peptidase M16 N-terminal" evidence="3">
    <location>
        <begin position="16"/>
        <end position="159"/>
    </location>
</feature>
<comment type="similarity">
    <text evidence="1 2">Belongs to the peptidase M16 family.</text>
</comment>
<dbReference type="Gene3D" id="3.30.830.10">
    <property type="entry name" value="Metalloenzyme, LuxS/M16 peptidase-like"/>
    <property type="match status" value="2"/>
</dbReference>
<evidence type="ECO:0000256" key="1">
    <source>
        <dbReference type="ARBA" id="ARBA00007261"/>
    </source>
</evidence>
<name>A0ABV8UT40_9BACL</name>
<organism evidence="5 6">
    <name type="scientific">Chryseomicrobium palamuruense</name>
    <dbReference type="NCBI Taxonomy" id="682973"/>
    <lineage>
        <taxon>Bacteria</taxon>
        <taxon>Bacillati</taxon>
        <taxon>Bacillota</taxon>
        <taxon>Bacilli</taxon>
        <taxon>Bacillales</taxon>
        <taxon>Caryophanaceae</taxon>
        <taxon>Chryseomicrobium</taxon>
    </lineage>
</organism>
<dbReference type="SUPFAM" id="SSF63411">
    <property type="entry name" value="LuxS/MPP-like metallohydrolase"/>
    <property type="match status" value="2"/>
</dbReference>
<dbReference type="InterPro" id="IPR011249">
    <property type="entry name" value="Metalloenz_LuxS/M16"/>
</dbReference>
<keyword evidence="6" id="KW-1185">Reference proteome</keyword>
<reference evidence="6" key="1">
    <citation type="journal article" date="2019" name="Int. J. Syst. Evol. Microbiol.">
        <title>The Global Catalogue of Microorganisms (GCM) 10K type strain sequencing project: providing services to taxonomists for standard genome sequencing and annotation.</title>
        <authorList>
            <consortium name="The Broad Institute Genomics Platform"/>
            <consortium name="The Broad Institute Genome Sequencing Center for Infectious Disease"/>
            <person name="Wu L."/>
            <person name="Ma J."/>
        </authorList>
    </citation>
    <scope>NUCLEOTIDE SEQUENCE [LARGE SCALE GENOMIC DNA]</scope>
    <source>
        <strain evidence="6">CCUG 50353</strain>
    </source>
</reference>
<dbReference type="PROSITE" id="PS00143">
    <property type="entry name" value="INSULINASE"/>
    <property type="match status" value="1"/>
</dbReference>
<dbReference type="InterPro" id="IPR011765">
    <property type="entry name" value="Pept_M16_N"/>
</dbReference>
<dbReference type="InterPro" id="IPR007863">
    <property type="entry name" value="Peptidase_M16_C"/>
</dbReference>
<dbReference type="EMBL" id="JBHSEF010000011">
    <property type="protein sequence ID" value="MFC4354467.1"/>
    <property type="molecule type" value="Genomic_DNA"/>
</dbReference>
<dbReference type="Proteomes" id="UP001595733">
    <property type="component" value="Unassembled WGS sequence"/>
</dbReference>
<dbReference type="PANTHER" id="PTHR11851">
    <property type="entry name" value="METALLOPROTEASE"/>
    <property type="match status" value="1"/>
</dbReference>
<evidence type="ECO:0000259" key="4">
    <source>
        <dbReference type="Pfam" id="PF05193"/>
    </source>
</evidence>
<dbReference type="RefSeq" id="WP_378140746.1">
    <property type="nucleotide sequence ID" value="NZ_JBHSEF010000011.1"/>
</dbReference>
<dbReference type="Pfam" id="PF05193">
    <property type="entry name" value="Peptidase_M16_C"/>
    <property type="match status" value="1"/>
</dbReference>
<proteinExistence type="inferred from homology"/>
<comment type="caution">
    <text evidence="5">The sequence shown here is derived from an EMBL/GenBank/DDBJ whole genome shotgun (WGS) entry which is preliminary data.</text>
</comment>
<dbReference type="InterPro" id="IPR050361">
    <property type="entry name" value="MPP/UQCRC_Complex"/>
</dbReference>
<dbReference type="PANTHER" id="PTHR11851:SF49">
    <property type="entry name" value="MITOCHONDRIAL-PROCESSING PEPTIDASE SUBUNIT ALPHA"/>
    <property type="match status" value="1"/>
</dbReference>
<dbReference type="InterPro" id="IPR001431">
    <property type="entry name" value="Pept_M16_Zn_BS"/>
</dbReference>
<evidence type="ECO:0000259" key="3">
    <source>
        <dbReference type="Pfam" id="PF00675"/>
    </source>
</evidence>
<sequence>MTKHILKNGVRVIVHPMSHTRAVSIGVWIEAGSRHETAEQAGMAHFIEHMLFKGTQTRSAKDLAIAFDRIGGNSNAYTSKEQTCYYTRVLDRYTKEAIDLLADMLWNSVFDEEEMEREKQVIIEEIHMVEDTPDDCVHEYLWEAMYPDHPLGHSILGTKETLASFSRDDVLAFYKDAYHPSRIIVSLAGNIEDDMIPYLEQVFGQVSWEEPQKSVLQPALFHATEVRNTKEVEQAHLTIAWPSSGVKDEQIYATVLLQTMLGGSMSSRLFQEIRETRGLAYSIYSYHTSYIDQGVFAIYGGTSPEQLEELEAAIHESVNHLLETGFTEIELENAKDQIISNIYLSLENSTTWMNRLARNEILYGYQKSIDEYVNRYQQVTLHDIEQVSQLFIQKSAKSLILPS</sequence>
<feature type="domain" description="Peptidase M16 C-terminal" evidence="4">
    <location>
        <begin position="164"/>
        <end position="337"/>
    </location>
</feature>
<accession>A0ABV8UT40</accession>
<evidence type="ECO:0000256" key="2">
    <source>
        <dbReference type="RuleBase" id="RU004447"/>
    </source>
</evidence>